<dbReference type="GO" id="GO:0071555">
    <property type="term" value="P:cell wall organization"/>
    <property type="evidence" value="ECO:0007669"/>
    <property type="project" value="UniProtKB-KW"/>
</dbReference>
<evidence type="ECO:0000256" key="22">
    <source>
        <dbReference type="SAM" id="MobiDB-lite"/>
    </source>
</evidence>
<keyword evidence="15" id="KW-0464">Manganese</keyword>
<feature type="transmembrane region" description="Helical" evidence="21">
    <location>
        <begin position="853"/>
        <end position="871"/>
    </location>
</feature>
<dbReference type="PROSITE" id="PS50089">
    <property type="entry name" value="ZF_RING_2"/>
    <property type="match status" value="1"/>
</dbReference>
<keyword evidence="13 21" id="KW-1133">Transmembrane helix</keyword>
<keyword evidence="8 21" id="KW-0812">Transmembrane</keyword>
<feature type="binding site" evidence="18">
    <location>
        <position position="373"/>
    </location>
    <ligand>
        <name>UDP-alpha-D-glucose</name>
        <dbReference type="ChEBI" id="CHEBI:58885"/>
    </ligand>
</feature>
<evidence type="ECO:0000259" key="23">
    <source>
        <dbReference type="PROSITE" id="PS50089"/>
    </source>
</evidence>
<dbReference type="Proteomes" id="UP001419268">
    <property type="component" value="Unassembled WGS sequence"/>
</dbReference>
<evidence type="ECO:0000256" key="5">
    <source>
        <dbReference type="ARBA" id="ARBA00022475"/>
    </source>
</evidence>
<dbReference type="InterPro" id="IPR001841">
    <property type="entry name" value="Znf_RING"/>
</dbReference>
<dbReference type="CDD" id="cd16617">
    <property type="entry name" value="mRING-HC-C4C4_CesA"/>
    <property type="match status" value="1"/>
</dbReference>
<feature type="binding site" evidence="18">
    <location>
        <position position="514"/>
    </location>
    <ligand>
        <name>UDP-alpha-D-glucose</name>
        <dbReference type="ChEBI" id="CHEBI:58885"/>
    </ligand>
</feature>
<keyword evidence="10 20" id="KW-0863">Zinc-finger</keyword>
<feature type="domain" description="RING-type" evidence="23">
    <location>
        <begin position="37"/>
        <end position="83"/>
    </location>
</feature>
<dbReference type="Pfam" id="PF14569">
    <property type="entry name" value="zf-UDP"/>
    <property type="match status" value="1"/>
</dbReference>
<dbReference type="GO" id="GO:0005886">
    <property type="term" value="C:plasma membrane"/>
    <property type="evidence" value="ECO:0007669"/>
    <property type="project" value="UniProtKB-SubCell"/>
</dbReference>
<keyword evidence="7 21" id="KW-0808">Transferase</keyword>
<evidence type="ECO:0000256" key="20">
    <source>
        <dbReference type="PROSITE-ProRule" id="PRU00175"/>
    </source>
</evidence>
<evidence type="ECO:0000256" key="8">
    <source>
        <dbReference type="ARBA" id="ARBA00022692"/>
    </source>
</evidence>
<feature type="transmembrane region" description="Helical" evidence="21">
    <location>
        <begin position="821"/>
        <end position="841"/>
    </location>
</feature>
<comment type="catalytic activity">
    <reaction evidence="17 21">
        <text>[(1-&gt;4)-beta-D-glucosyl](n) + UDP-alpha-D-glucose = [(1-&gt;4)-beta-D-glucosyl](n+1) + UDP + H(+)</text>
        <dbReference type="Rhea" id="RHEA:19929"/>
        <dbReference type="Rhea" id="RHEA-COMP:10033"/>
        <dbReference type="Rhea" id="RHEA-COMP:10034"/>
        <dbReference type="ChEBI" id="CHEBI:15378"/>
        <dbReference type="ChEBI" id="CHEBI:18246"/>
        <dbReference type="ChEBI" id="CHEBI:58223"/>
        <dbReference type="ChEBI" id="CHEBI:58885"/>
        <dbReference type="EC" id="2.4.1.12"/>
    </reaction>
</comment>
<keyword evidence="12 21" id="KW-0135">Cellulose biosynthesis</keyword>
<feature type="binding site" evidence="19">
    <location>
        <position position="539"/>
    </location>
    <ligand>
        <name>Mn(2+)</name>
        <dbReference type="ChEBI" id="CHEBI:29035"/>
    </ligand>
</feature>
<evidence type="ECO:0000256" key="21">
    <source>
        <dbReference type="RuleBase" id="RU361116"/>
    </source>
</evidence>
<dbReference type="PANTHER" id="PTHR13301">
    <property type="entry name" value="X-BOX TRANSCRIPTION FACTOR-RELATED"/>
    <property type="match status" value="1"/>
</dbReference>
<feature type="region of interest" description="Disordered" evidence="22">
    <location>
        <begin position="186"/>
        <end position="230"/>
    </location>
</feature>
<dbReference type="InterPro" id="IPR029044">
    <property type="entry name" value="Nucleotide-diphossugar_trans"/>
</dbReference>
<keyword evidence="25" id="KW-1185">Reference proteome</keyword>
<comment type="similarity">
    <text evidence="4 21">Belongs to the glycosyltransferase 2 family. Plant cellulose synthase subfamily.</text>
</comment>
<dbReference type="SUPFAM" id="SSF57850">
    <property type="entry name" value="RING/U-box"/>
    <property type="match status" value="1"/>
</dbReference>
<organism evidence="24 25">
    <name type="scientific">Stephania cephalantha</name>
    <dbReference type="NCBI Taxonomy" id="152367"/>
    <lineage>
        <taxon>Eukaryota</taxon>
        <taxon>Viridiplantae</taxon>
        <taxon>Streptophyta</taxon>
        <taxon>Embryophyta</taxon>
        <taxon>Tracheophyta</taxon>
        <taxon>Spermatophyta</taxon>
        <taxon>Magnoliopsida</taxon>
        <taxon>Ranunculales</taxon>
        <taxon>Menispermaceae</taxon>
        <taxon>Menispermoideae</taxon>
        <taxon>Cissampelideae</taxon>
        <taxon>Stephania</taxon>
    </lineage>
</organism>
<proteinExistence type="inferred from homology"/>
<dbReference type="Gene3D" id="3.90.550.10">
    <property type="entry name" value="Spore Coat Polysaccharide Biosynthesis Protein SpsA, Chain A"/>
    <property type="match status" value="1"/>
</dbReference>
<evidence type="ECO:0000313" key="25">
    <source>
        <dbReference type="Proteomes" id="UP001419268"/>
    </source>
</evidence>
<feature type="binding site" evidence="19">
    <location>
        <position position="515"/>
    </location>
    <ligand>
        <name>Mn(2+)</name>
        <dbReference type="ChEBI" id="CHEBI:29035"/>
    </ligand>
</feature>
<dbReference type="AlphaFoldDB" id="A0AAP0F0C7"/>
<protein>
    <recommendedName>
        <fullName evidence="21">Cellulose synthase</fullName>
        <ecNumber evidence="21">2.4.1.12</ecNumber>
    </recommendedName>
</protein>
<feature type="binding site" evidence="18">
    <location>
        <position position="337"/>
    </location>
    <ligand>
        <name>UDP-alpha-D-glucose</name>
        <dbReference type="ChEBI" id="CHEBI:58885"/>
    </ligand>
</feature>
<dbReference type="GO" id="GO:0016760">
    <property type="term" value="F:cellulose synthase (UDP-forming) activity"/>
    <property type="evidence" value="ECO:0007669"/>
    <property type="project" value="UniProtKB-EC"/>
</dbReference>
<evidence type="ECO:0000256" key="6">
    <source>
        <dbReference type="ARBA" id="ARBA00022676"/>
    </source>
</evidence>
<evidence type="ECO:0000256" key="2">
    <source>
        <dbReference type="ARBA" id="ARBA00004651"/>
    </source>
</evidence>
<name>A0AAP0F0C7_9MAGN</name>
<keyword evidence="14 21" id="KW-0472">Membrane</keyword>
<reference evidence="24 25" key="1">
    <citation type="submission" date="2024-01" db="EMBL/GenBank/DDBJ databases">
        <title>Genome assemblies of Stephania.</title>
        <authorList>
            <person name="Yang L."/>
        </authorList>
    </citation>
    <scope>NUCLEOTIDE SEQUENCE [LARGE SCALE GENOMIC DNA]</scope>
    <source>
        <strain evidence="24">JXDWG</strain>
        <tissue evidence="24">Leaf</tissue>
    </source>
</reference>
<evidence type="ECO:0000256" key="1">
    <source>
        <dbReference type="ARBA" id="ARBA00001936"/>
    </source>
</evidence>
<feature type="transmembrane region" description="Helical" evidence="21">
    <location>
        <begin position="769"/>
        <end position="791"/>
    </location>
</feature>
<evidence type="ECO:0000256" key="12">
    <source>
        <dbReference type="ARBA" id="ARBA00022916"/>
    </source>
</evidence>
<evidence type="ECO:0000256" key="14">
    <source>
        <dbReference type="ARBA" id="ARBA00023136"/>
    </source>
</evidence>
<dbReference type="InterPro" id="IPR027934">
    <property type="entry name" value="CES_Znf_RING"/>
</dbReference>
<keyword evidence="16 21" id="KW-0961">Cell wall biogenesis/degradation</keyword>
<keyword evidence="11 21" id="KW-0862">Zinc</keyword>
<evidence type="ECO:0000256" key="18">
    <source>
        <dbReference type="PIRSR" id="PIRSR605150-2"/>
    </source>
</evidence>
<evidence type="ECO:0000256" key="3">
    <source>
        <dbReference type="ARBA" id="ARBA00004768"/>
    </source>
</evidence>
<dbReference type="GO" id="GO:0008270">
    <property type="term" value="F:zinc ion binding"/>
    <property type="evidence" value="ECO:0007669"/>
    <property type="project" value="UniProtKB-KW"/>
</dbReference>
<evidence type="ECO:0000256" key="17">
    <source>
        <dbReference type="ARBA" id="ARBA00048682"/>
    </source>
</evidence>
<evidence type="ECO:0000256" key="7">
    <source>
        <dbReference type="ARBA" id="ARBA00022679"/>
    </source>
</evidence>
<comment type="pathway">
    <text evidence="3 21">Glycan metabolism; plant cellulose biosynthesis.</text>
</comment>
<comment type="cofactor">
    <cofactor evidence="1">
        <name>Mn(2+)</name>
        <dbReference type="ChEBI" id="CHEBI:29035"/>
    </cofactor>
</comment>
<dbReference type="Pfam" id="PF03552">
    <property type="entry name" value="Cellulose_synt"/>
    <property type="match status" value="1"/>
</dbReference>
<keyword evidence="9 21" id="KW-0479">Metal-binding</keyword>
<evidence type="ECO:0000256" key="11">
    <source>
        <dbReference type="ARBA" id="ARBA00022833"/>
    </source>
</evidence>
<comment type="subcellular location">
    <subcellularLocation>
        <location evidence="2 21">Cell membrane</location>
        <topology evidence="2 21">Multi-pass membrane protein</topology>
    </subcellularLocation>
</comment>
<evidence type="ECO:0000256" key="15">
    <source>
        <dbReference type="ARBA" id="ARBA00023211"/>
    </source>
</evidence>
<dbReference type="InterPro" id="IPR013083">
    <property type="entry name" value="Znf_RING/FYVE/PHD"/>
</dbReference>
<feature type="transmembrane region" description="Helical" evidence="21">
    <location>
        <begin position="250"/>
        <end position="267"/>
    </location>
</feature>
<accession>A0AAP0F0C7</accession>
<evidence type="ECO:0000256" key="16">
    <source>
        <dbReference type="ARBA" id="ARBA00023316"/>
    </source>
</evidence>
<dbReference type="FunFam" id="3.90.550.10:FF:000009">
    <property type="entry name" value="Cellulose synthase"/>
    <property type="match status" value="1"/>
</dbReference>
<dbReference type="InterPro" id="IPR005150">
    <property type="entry name" value="Cellulose_synth"/>
</dbReference>
<dbReference type="EC" id="2.4.1.12" evidence="21"/>
<feature type="binding site" evidence="18">
    <location>
        <position position="343"/>
    </location>
    <ligand>
        <name>UDP-alpha-D-glucose</name>
        <dbReference type="ChEBI" id="CHEBI:58885"/>
    </ligand>
</feature>
<keyword evidence="6 21" id="KW-0328">Glycosyltransferase</keyword>
<dbReference type="FunFam" id="3.30.40.10:FF:000031">
    <property type="entry name" value="Cellulose synthase"/>
    <property type="match status" value="1"/>
</dbReference>
<evidence type="ECO:0000256" key="10">
    <source>
        <dbReference type="ARBA" id="ARBA00022771"/>
    </source>
</evidence>
<feature type="compositionally biased region" description="Basic and acidic residues" evidence="22">
    <location>
        <begin position="195"/>
        <end position="213"/>
    </location>
</feature>
<evidence type="ECO:0000256" key="9">
    <source>
        <dbReference type="ARBA" id="ARBA00022723"/>
    </source>
</evidence>
<feature type="transmembrane region" description="Helical" evidence="21">
    <location>
        <begin position="883"/>
        <end position="901"/>
    </location>
</feature>
<feature type="binding site" evidence="18">
    <location>
        <position position="344"/>
    </location>
    <ligand>
        <name>UDP-alpha-D-glucose</name>
        <dbReference type="ChEBI" id="CHEBI:58885"/>
    </ligand>
</feature>
<feature type="compositionally biased region" description="Acidic residues" evidence="22">
    <location>
        <begin position="221"/>
        <end position="230"/>
    </location>
</feature>
<dbReference type="EMBL" id="JBBNAG010000010">
    <property type="protein sequence ID" value="KAK9100142.1"/>
    <property type="molecule type" value="Genomic_DNA"/>
</dbReference>
<dbReference type="GO" id="GO:0030244">
    <property type="term" value="P:cellulose biosynthetic process"/>
    <property type="evidence" value="ECO:0007669"/>
    <property type="project" value="UniProtKB-KW"/>
</dbReference>
<feature type="transmembrane region" description="Helical" evidence="21">
    <location>
        <begin position="279"/>
        <end position="298"/>
    </location>
</feature>
<dbReference type="Gene3D" id="3.30.40.10">
    <property type="entry name" value="Zinc/RING finger domain, C3HC4 (zinc finger)"/>
    <property type="match status" value="1"/>
</dbReference>
<comment type="cofactor">
    <cofactor evidence="21">
        <name>Zn(2+)</name>
        <dbReference type="ChEBI" id="CHEBI:29105"/>
    </cofactor>
    <text evidence="21">Binds 2 Zn(2+) ions per subunit.</text>
</comment>
<feature type="transmembrane region" description="Helical" evidence="21">
    <location>
        <begin position="736"/>
        <end position="757"/>
    </location>
</feature>
<gene>
    <name evidence="24" type="ORF">Scep_023572</name>
</gene>
<comment type="caution">
    <text evidence="21">Lacks conserved residue(s) required for the propagation of feature annotation.</text>
</comment>
<dbReference type="SUPFAM" id="SSF53448">
    <property type="entry name" value="Nucleotide-diphospho-sugar transferases"/>
    <property type="match status" value="1"/>
</dbReference>
<evidence type="ECO:0000313" key="24">
    <source>
        <dbReference type="EMBL" id="KAK9100142.1"/>
    </source>
</evidence>
<keyword evidence="5 21" id="KW-1003">Cell membrane</keyword>
<evidence type="ECO:0000256" key="13">
    <source>
        <dbReference type="ARBA" id="ARBA00022989"/>
    </source>
</evidence>
<evidence type="ECO:0000256" key="19">
    <source>
        <dbReference type="PIRSR" id="PIRSR605150-3"/>
    </source>
</evidence>
<evidence type="ECO:0000256" key="4">
    <source>
        <dbReference type="ARBA" id="ARBA00007548"/>
    </source>
</evidence>
<sequence>MEASAGLVAGSHNRNELVVIHGHEEPKPMKALNGQVCEICGDEVGVTADGDLFVACNECGFPVCRPCYEYERREGTQLCPQCKTRYKRLKGSPRVEGDEDEEDIDDIEDEFNINEKEHEKRPINPTEAMLHGKMSYGRGPEDDENTQFPPVITSARSRPVSGEFPISSYNHGEQILSSSLHKRVHPYPVEPGSGRWDENKEEGWKERMDEWKSKQGNLGPDPDDATDPDMLDEARQPLSRKVPIASSKVNPYRMVIVIRLLVLGFFLRYRILHPVHDAIGLWLTSIICEIWFAISWILDQFPKWYPIDRETYLDRLSLRYEREGEPSMLAPVDIFVSTVDPMKEPPLVTANTVLSILAMDYPVDKISCYVSDDGASMLTFESLSEAAEFARKWVPFCKKFVIEPRAPEMYFSLKVDYLKDKVQPTFVKERRAMKREYEEFKVRINALVAKAMKVPPEGWIMQDGTPWPGNNTKDHPGMIQVFLGQSGGHDVEGNELPRLVYVSREKRPGFQHHKKAGAMNALIRVSAVLTNAPFMLNLDCDHYVNNSKAAREAMCFLMDPQVGKKVCYVQFPQRFDGIDRHDRYANRNTVFFDINMKGLDGIQGPAYVGTGCVFRRQALYGYEPPKGPKRPKMVSCDCCPCFGRRKKLKKHASGAGVNGTSSHGYDDDKELLMSQMNFEKKFGQSATFVTSTLMEHGGVPPSSSPAAMLKEAIHVISCGYEDKTEWGLEISTFASLWFIALFISIFATGILELRWSGVTIEEWWRNEQFWVIGGVSAHLFAVVQGLLKILAGIDTNFTVTSKASDDEDFGELYTFKWTTLLIPPTTLLIINLVGVVAGISDAINNGYQSWGPLFGKLFFAFWVIVHLYPFLKGLMGRQNRTPTIVVIWSVLLASIFSLLWVRIDPFIMKTKGPDVKQCGINC</sequence>
<comment type="caution">
    <text evidence="24">The sequence shown here is derived from an EMBL/GenBank/DDBJ whole genome shotgun (WGS) entry which is preliminary data.</text>
</comment>